<evidence type="ECO:0000313" key="2">
    <source>
        <dbReference type="Proteomes" id="UP000030689"/>
    </source>
</evidence>
<name>V4M1W2_EUTSA</name>
<reference evidence="1 2" key="1">
    <citation type="journal article" date="2013" name="Front. Plant Sci.">
        <title>The Reference Genome of the Halophytic Plant Eutrema salsugineum.</title>
        <authorList>
            <person name="Yang R."/>
            <person name="Jarvis D.E."/>
            <person name="Chen H."/>
            <person name="Beilstein M.A."/>
            <person name="Grimwood J."/>
            <person name="Jenkins J."/>
            <person name="Shu S."/>
            <person name="Prochnik S."/>
            <person name="Xin M."/>
            <person name="Ma C."/>
            <person name="Schmutz J."/>
            <person name="Wing R.A."/>
            <person name="Mitchell-Olds T."/>
            <person name="Schumaker K.S."/>
            <person name="Wang X."/>
        </authorList>
    </citation>
    <scope>NUCLEOTIDE SEQUENCE [LARGE SCALE GENOMIC DNA]</scope>
</reference>
<organism evidence="1 2">
    <name type="scientific">Eutrema salsugineum</name>
    <name type="common">Saltwater cress</name>
    <name type="synonym">Sisymbrium salsugineum</name>
    <dbReference type="NCBI Taxonomy" id="72664"/>
    <lineage>
        <taxon>Eukaryota</taxon>
        <taxon>Viridiplantae</taxon>
        <taxon>Streptophyta</taxon>
        <taxon>Embryophyta</taxon>
        <taxon>Tracheophyta</taxon>
        <taxon>Spermatophyta</taxon>
        <taxon>Magnoliopsida</taxon>
        <taxon>eudicotyledons</taxon>
        <taxon>Gunneridae</taxon>
        <taxon>Pentapetalae</taxon>
        <taxon>rosids</taxon>
        <taxon>malvids</taxon>
        <taxon>Brassicales</taxon>
        <taxon>Brassicaceae</taxon>
        <taxon>Eutremeae</taxon>
        <taxon>Eutrema</taxon>
    </lineage>
</organism>
<feature type="non-terminal residue" evidence="1">
    <location>
        <position position="1"/>
    </location>
</feature>
<dbReference type="AlphaFoldDB" id="V4M1W2"/>
<dbReference type="EMBL" id="KI517408">
    <property type="protein sequence ID" value="ESQ48817.1"/>
    <property type="molecule type" value="Genomic_DNA"/>
</dbReference>
<keyword evidence="2" id="KW-1185">Reference proteome</keyword>
<dbReference type="KEGG" id="eus:EUTSA_v10022206mg"/>
<dbReference type="Proteomes" id="UP000030689">
    <property type="component" value="Unassembled WGS sequence"/>
</dbReference>
<gene>
    <name evidence="1" type="ORF">EUTSA_v10022206mg</name>
</gene>
<protein>
    <submittedName>
        <fullName evidence="1">Uncharacterized protein</fullName>
    </submittedName>
</protein>
<evidence type="ECO:0000313" key="1">
    <source>
        <dbReference type="EMBL" id="ESQ48817.1"/>
    </source>
</evidence>
<dbReference type="Gramene" id="ESQ48817">
    <property type="protein sequence ID" value="ESQ48817"/>
    <property type="gene ID" value="EUTSA_v10022206mg"/>
</dbReference>
<sequence length="76" mass="8883">LTRWKLVSPIPSISKAFSVSRYLVGITTKSHRILYSQVCDDFDSVINYSRSKMNAKTRWGLIISWRWTEEHLHGQS</sequence>
<accession>V4M1W2</accession>
<proteinExistence type="predicted"/>